<sequence>MSPSLRSLSRGLKVVGKRGQSYVLLDPLVQRRGKRCHVWSASTETDETDQVVIKQPDDSDGPGWPNLTKEMQMQEYFRNSKHIRRMLDVIPTLSDAEPSMMVLEPFGKTLWDPRMTRPLSTGETRSVMKGILFGLGTIHHQGYVYTDSMYIYASKLPHRHVWCVMTPSGVCLTVPRHNTTRLDPDVVKVGWCVSSTQH</sequence>
<dbReference type="GeneID" id="4568120"/>
<dbReference type="OMA" id="YFRNSKH"/>
<keyword evidence="2" id="KW-1185">Reference proteome</keyword>
<dbReference type="STRING" id="246410.J3KKY4"/>
<dbReference type="OrthoDB" id="4171594at2759"/>
<reference evidence="2" key="2">
    <citation type="journal article" date="2010" name="Genome Res.">
        <title>Population genomic sequencing of Coccidioides fungi reveals recent hybridization and transposon control.</title>
        <authorList>
            <person name="Neafsey D.E."/>
            <person name="Barker B.M."/>
            <person name="Sharpton T.J."/>
            <person name="Stajich J.E."/>
            <person name="Park D.J."/>
            <person name="Whiston E."/>
            <person name="Hung C.-Y."/>
            <person name="McMahan C."/>
            <person name="White J."/>
            <person name="Sykes S."/>
            <person name="Heiman D."/>
            <person name="Young S."/>
            <person name="Zeng Q."/>
            <person name="Abouelleil A."/>
            <person name="Aftuck L."/>
            <person name="Bessette D."/>
            <person name="Brown A."/>
            <person name="FitzGerald M."/>
            <person name="Lui A."/>
            <person name="Macdonald J.P."/>
            <person name="Priest M."/>
            <person name="Orbach M.J."/>
            <person name="Galgiani J.N."/>
            <person name="Kirkland T.N."/>
            <person name="Cole G.T."/>
            <person name="Birren B.W."/>
            <person name="Henn M.R."/>
            <person name="Taylor J.W."/>
            <person name="Rounsley S.D."/>
        </authorList>
    </citation>
    <scope>GENOME REANNOTATION</scope>
    <source>
        <strain evidence="2">RS</strain>
    </source>
</reference>
<evidence type="ECO:0008006" key="3">
    <source>
        <dbReference type="Google" id="ProtNLM"/>
    </source>
</evidence>
<dbReference type="Proteomes" id="UP000001261">
    <property type="component" value="Unassembled WGS sequence"/>
</dbReference>
<dbReference type="InParanoid" id="J3KKY4"/>
<dbReference type="SUPFAM" id="SSF56112">
    <property type="entry name" value="Protein kinase-like (PK-like)"/>
    <property type="match status" value="1"/>
</dbReference>
<evidence type="ECO:0000313" key="2">
    <source>
        <dbReference type="Proteomes" id="UP000001261"/>
    </source>
</evidence>
<reference evidence="2" key="1">
    <citation type="journal article" date="2009" name="Genome Res.">
        <title>Comparative genomic analyses of the human fungal pathogens Coccidioides and their relatives.</title>
        <authorList>
            <person name="Sharpton T.J."/>
            <person name="Stajich J.E."/>
            <person name="Rounsley S.D."/>
            <person name="Gardner M.J."/>
            <person name="Wortman J.R."/>
            <person name="Jordar V.S."/>
            <person name="Maiti R."/>
            <person name="Kodira C.D."/>
            <person name="Neafsey D.E."/>
            <person name="Zeng Q."/>
            <person name="Hung C.-Y."/>
            <person name="McMahan C."/>
            <person name="Muszewska A."/>
            <person name="Grynberg M."/>
            <person name="Mandel M.A."/>
            <person name="Kellner E.M."/>
            <person name="Barker B.M."/>
            <person name="Galgiani J.N."/>
            <person name="Orbach M.J."/>
            <person name="Kirkland T.N."/>
            <person name="Cole G.T."/>
            <person name="Henn M.R."/>
            <person name="Birren B.W."/>
            <person name="Taylor J.W."/>
        </authorList>
    </citation>
    <scope>NUCLEOTIDE SEQUENCE [LARGE SCALE GENOMIC DNA]</scope>
    <source>
        <strain evidence="2">RS</strain>
    </source>
</reference>
<gene>
    <name evidence="1" type="ORF">CIMG_02243</name>
</gene>
<proteinExistence type="predicted"/>
<dbReference type="KEGG" id="cim:CIMG_02243"/>
<name>J3KKY4_COCIM</name>
<dbReference type="EMBL" id="GG704911">
    <property type="protein sequence ID" value="EAS36889.3"/>
    <property type="molecule type" value="Genomic_DNA"/>
</dbReference>
<dbReference type="AlphaFoldDB" id="J3KKY4"/>
<dbReference type="InterPro" id="IPR011009">
    <property type="entry name" value="Kinase-like_dom_sf"/>
</dbReference>
<dbReference type="Gene3D" id="3.30.200.20">
    <property type="entry name" value="Phosphorylase Kinase, domain 1"/>
    <property type="match status" value="1"/>
</dbReference>
<organism evidence="1 2">
    <name type="scientific">Coccidioides immitis (strain RS)</name>
    <name type="common">Valley fever fungus</name>
    <dbReference type="NCBI Taxonomy" id="246410"/>
    <lineage>
        <taxon>Eukaryota</taxon>
        <taxon>Fungi</taxon>
        <taxon>Dikarya</taxon>
        <taxon>Ascomycota</taxon>
        <taxon>Pezizomycotina</taxon>
        <taxon>Eurotiomycetes</taxon>
        <taxon>Eurotiomycetidae</taxon>
        <taxon>Onygenales</taxon>
        <taxon>Onygenaceae</taxon>
        <taxon>Coccidioides</taxon>
    </lineage>
</organism>
<dbReference type="RefSeq" id="XP_001248472.2">
    <property type="nucleotide sequence ID" value="XM_001248471.2"/>
</dbReference>
<accession>J3KKY4</accession>
<evidence type="ECO:0000313" key="1">
    <source>
        <dbReference type="EMBL" id="EAS36889.3"/>
    </source>
</evidence>
<protein>
    <recommendedName>
        <fullName evidence="3">Protein kinase domain-containing protein</fullName>
    </recommendedName>
</protein>
<dbReference type="Gene3D" id="1.10.510.10">
    <property type="entry name" value="Transferase(Phosphotransferase) domain 1"/>
    <property type="match status" value="1"/>
</dbReference>
<dbReference type="VEuPathDB" id="FungiDB:CIMG_02243"/>